<protein>
    <submittedName>
        <fullName evidence="2">Uncharacterized protein</fullName>
    </submittedName>
</protein>
<dbReference type="AlphaFoldDB" id="A0A5E4AP61"/>
<name>A0A5E4AP61_MARMO</name>
<feature type="region of interest" description="Disordered" evidence="1">
    <location>
        <begin position="93"/>
        <end position="117"/>
    </location>
</feature>
<reference evidence="2" key="1">
    <citation type="submission" date="2019-04" db="EMBL/GenBank/DDBJ databases">
        <authorList>
            <person name="Alioto T."/>
            <person name="Alioto T."/>
        </authorList>
    </citation>
    <scope>NUCLEOTIDE SEQUENCE [LARGE SCALE GENOMIC DNA]</scope>
</reference>
<feature type="region of interest" description="Disordered" evidence="1">
    <location>
        <begin position="1"/>
        <end position="25"/>
    </location>
</feature>
<evidence type="ECO:0000256" key="1">
    <source>
        <dbReference type="SAM" id="MobiDB-lite"/>
    </source>
</evidence>
<evidence type="ECO:0000313" key="2">
    <source>
        <dbReference type="EMBL" id="VTJ59217.1"/>
    </source>
</evidence>
<gene>
    <name evidence="2" type="ORF">MONAX_5E042594</name>
</gene>
<dbReference type="EMBL" id="CABDUW010000119">
    <property type="protein sequence ID" value="VTJ59217.1"/>
    <property type="molecule type" value="Genomic_DNA"/>
</dbReference>
<accession>A0A5E4AP61</accession>
<evidence type="ECO:0000313" key="3">
    <source>
        <dbReference type="Proteomes" id="UP000335636"/>
    </source>
</evidence>
<sequence length="133" mass="14406">MPFLSLQPASHPPDGPGSTLSLSLPMSLEGGPQQFSGNEQILRLIFYPQIYLAVGHQPEAGGGRTQPWPCSVPFPNPSTRLLGVWGGRDIRTSRKTKVSSRKQGIQGALDEKNSTLGSEAKNRPLKYLIAFPP</sequence>
<dbReference type="Proteomes" id="UP000335636">
    <property type="component" value="Unassembled WGS sequence"/>
</dbReference>
<comment type="caution">
    <text evidence="2">The sequence shown here is derived from an EMBL/GenBank/DDBJ whole genome shotgun (WGS) entry which is preliminary data.</text>
</comment>
<organism evidence="2 3">
    <name type="scientific">Marmota monax</name>
    <name type="common">Woodchuck</name>
    <dbReference type="NCBI Taxonomy" id="9995"/>
    <lineage>
        <taxon>Eukaryota</taxon>
        <taxon>Metazoa</taxon>
        <taxon>Chordata</taxon>
        <taxon>Craniata</taxon>
        <taxon>Vertebrata</taxon>
        <taxon>Euteleostomi</taxon>
        <taxon>Mammalia</taxon>
        <taxon>Eutheria</taxon>
        <taxon>Euarchontoglires</taxon>
        <taxon>Glires</taxon>
        <taxon>Rodentia</taxon>
        <taxon>Sciuromorpha</taxon>
        <taxon>Sciuridae</taxon>
        <taxon>Xerinae</taxon>
        <taxon>Marmotini</taxon>
        <taxon>Marmota</taxon>
    </lineage>
</organism>
<keyword evidence="3" id="KW-1185">Reference proteome</keyword>
<proteinExistence type="predicted"/>